<sequence>MALDQFTQHFAIPIYPNRGYGKYRLKLSPEAPKETGYLICWPLSTGGSNPVLGLWKQNVYNPESNRMEETTYQVEPNELIQLEFEFTRSRSRNADFKEHLIKDYLKVAQARSLGPIQGVDDSESMAISVASNTISASSGTEWSQVQYPRSNRRR</sequence>
<dbReference type="EMBL" id="ML208428">
    <property type="protein sequence ID" value="TFK65701.1"/>
    <property type="molecule type" value="Genomic_DNA"/>
</dbReference>
<evidence type="ECO:0000313" key="1">
    <source>
        <dbReference type="EMBL" id="TFK65701.1"/>
    </source>
</evidence>
<reference evidence="1 2" key="1">
    <citation type="journal article" date="2019" name="Nat. Ecol. Evol.">
        <title>Megaphylogeny resolves global patterns of mushroom evolution.</title>
        <authorList>
            <person name="Varga T."/>
            <person name="Krizsan K."/>
            <person name="Foldi C."/>
            <person name="Dima B."/>
            <person name="Sanchez-Garcia M."/>
            <person name="Sanchez-Ramirez S."/>
            <person name="Szollosi G.J."/>
            <person name="Szarkandi J.G."/>
            <person name="Papp V."/>
            <person name="Albert L."/>
            <person name="Andreopoulos W."/>
            <person name="Angelini C."/>
            <person name="Antonin V."/>
            <person name="Barry K.W."/>
            <person name="Bougher N.L."/>
            <person name="Buchanan P."/>
            <person name="Buyck B."/>
            <person name="Bense V."/>
            <person name="Catcheside P."/>
            <person name="Chovatia M."/>
            <person name="Cooper J."/>
            <person name="Damon W."/>
            <person name="Desjardin D."/>
            <person name="Finy P."/>
            <person name="Geml J."/>
            <person name="Haridas S."/>
            <person name="Hughes K."/>
            <person name="Justo A."/>
            <person name="Karasinski D."/>
            <person name="Kautmanova I."/>
            <person name="Kiss B."/>
            <person name="Kocsube S."/>
            <person name="Kotiranta H."/>
            <person name="LaButti K.M."/>
            <person name="Lechner B.E."/>
            <person name="Liimatainen K."/>
            <person name="Lipzen A."/>
            <person name="Lukacs Z."/>
            <person name="Mihaltcheva S."/>
            <person name="Morgado L.N."/>
            <person name="Niskanen T."/>
            <person name="Noordeloos M.E."/>
            <person name="Ohm R.A."/>
            <person name="Ortiz-Santana B."/>
            <person name="Ovrebo C."/>
            <person name="Racz N."/>
            <person name="Riley R."/>
            <person name="Savchenko A."/>
            <person name="Shiryaev A."/>
            <person name="Soop K."/>
            <person name="Spirin V."/>
            <person name="Szebenyi C."/>
            <person name="Tomsovsky M."/>
            <person name="Tulloss R.E."/>
            <person name="Uehling J."/>
            <person name="Grigoriev I.V."/>
            <person name="Vagvolgyi C."/>
            <person name="Papp T."/>
            <person name="Martin F.M."/>
            <person name="Miettinen O."/>
            <person name="Hibbett D.S."/>
            <person name="Nagy L.G."/>
        </authorList>
    </citation>
    <scope>NUCLEOTIDE SEQUENCE [LARGE SCALE GENOMIC DNA]</scope>
    <source>
        <strain evidence="1 2">NL-1719</strain>
    </source>
</reference>
<gene>
    <name evidence="1" type="ORF">BDN72DRAFT_900469</name>
</gene>
<proteinExistence type="predicted"/>
<name>A0ACD3AJI6_9AGAR</name>
<keyword evidence="2" id="KW-1185">Reference proteome</keyword>
<accession>A0ACD3AJI6</accession>
<protein>
    <submittedName>
        <fullName evidence="1">Uncharacterized protein</fullName>
    </submittedName>
</protein>
<organism evidence="1 2">
    <name type="scientific">Pluteus cervinus</name>
    <dbReference type="NCBI Taxonomy" id="181527"/>
    <lineage>
        <taxon>Eukaryota</taxon>
        <taxon>Fungi</taxon>
        <taxon>Dikarya</taxon>
        <taxon>Basidiomycota</taxon>
        <taxon>Agaricomycotina</taxon>
        <taxon>Agaricomycetes</taxon>
        <taxon>Agaricomycetidae</taxon>
        <taxon>Agaricales</taxon>
        <taxon>Pluteineae</taxon>
        <taxon>Pluteaceae</taxon>
        <taxon>Pluteus</taxon>
    </lineage>
</organism>
<evidence type="ECO:0000313" key="2">
    <source>
        <dbReference type="Proteomes" id="UP000308600"/>
    </source>
</evidence>
<dbReference type="Proteomes" id="UP000308600">
    <property type="component" value="Unassembled WGS sequence"/>
</dbReference>